<dbReference type="STRING" id="525904.Tter_1376"/>
<dbReference type="EMBL" id="CP001825">
    <property type="protein sequence ID" value="ACZ42283.1"/>
    <property type="molecule type" value="Genomic_DNA"/>
</dbReference>
<dbReference type="GO" id="GO:0016757">
    <property type="term" value="F:glycosyltransferase activity"/>
    <property type="evidence" value="ECO:0007669"/>
    <property type="project" value="UniProtKB-KW"/>
</dbReference>
<keyword evidence="1" id="KW-0812">Transmembrane</keyword>
<dbReference type="Gene3D" id="3.40.710.10">
    <property type="entry name" value="DD-peptidase/beta-lactamase superfamily"/>
    <property type="match status" value="1"/>
</dbReference>
<evidence type="ECO:0000256" key="1">
    <source>
        <dbReference type="SAM" id="Phobius"/>
    </source>
</evidence>
<dbReference type="eggNOG" id="COG0768">
    <property type="taxonomic scope" value="Bacteria"/>
</dbReference>
<dbReference type="InterPro" id="IPR001460">
    <property type="entry name" value="PCN-bd_Tpept"/>
</dbReference>
<proteinExistence type="predicted"/>
<reference evidence="4" key="1">
    <citation type="journal article" date="2010" name="Stand. Genomic Sci.">
        <title>Complete genome sequence of 'Thermobaculum terrenum' type strain (YNP1).</title>
        <authorList>
            <person name="Kiss H."/>
            <person name="Cleland D."/>
            <person name="Lapidus A."/>
            <person name="Lucas S."/>
            <person name="Glavina Del Rio T."/>
            <person name="Nolan M."/>
            <person name="Tice H."/>
            <person name="Han C."/>
            <person name="Goodwin L."/>
            <person name="Pitluck S."/>
            <person name="Liolios K."/>
            <person name="Ivanova N."/>
            <person name="Mavromatis K."/>
            <person name="Ovchinnikova G."/>
            <person name="Pati A."/>
            <person name="Chen A."/>
            <person name="Palaniappan K."/>
            <person name="Land M."/>
            <person name="Hauser L."/>
            <person name="Chang Y."/>
            <person name="Jeffries C."/>
            <person name="Lu M."/>
            <person name="Brettin T."/>
            <person name="Detter J."/>
            <person name="Goker M."/>
            <person name="Tindall B."/>
            <person name="Beck B."/>
            <person name="McDermott T."/>
            <person name="Woyke T."/>
            <person name="Bristow J."/>
            <person name="Eisen J."/>
            <person name="Markowitz V."/>
            <person name="Hugenholtz P."/>
            <person name="Kyrpides N."/>
            <person name="Klenk H."/>
            <person name="Cheng J."/>
        </authorList>
    </citation>
    <scope>NUCLEOTIDE SEQUENCE [LARGE SCALE GENOMIC DNA]</scope>
    <source>
        <strain evidence="4">ATCC BAA-798 / YNP1</strain>
    </source>
</reference>
<dbReference type="HOGENOM" id="CLU_009289_1_0_0"/>
<dbReference type="KEGG" id="ttr:Tter_1376"/>
<dbReference type="SUPFAM" id="SSF56601">
    <property type="entry name" value="beta-lactamase/transpeptidase-like"/>
    <property type="match status" value="1"/>
</dbReference>
<dbReference type="GO" id="GO:0071555">
    <property type="term" value="P:cell wall organization"/>
    <property type="evidence" value="ECO:0007669"/>
    <property type="project" value="TreeGrafter"/>
</dbReference>
<dbReference type="PANTHER" id="PTHR30627">
    <property type="entry name" value="PEPTIDOGLYCAN D,D-TRANSPEPTIDASE"/>
    <property type="match status" value="1"/>
</dbReference>
<gene>
    <name evidence="3" type="ordered locus">Tter_1376</name>
</gene>
<protein>
    <submittedName>
        <fullName evidence="3">Peptidoglycan glycosyltransferase</fullName>
        <ecNumber evidence="3">2.4.1.129</ecNumber>
    </submittedName>
</protein>
<accession>D1CBW8</accession>
<dbReference type="Pfam" id="PF00905">
    <property type="entry name" value="Transpeptidase"/>
    <property type="match status" value="1"/>
</dbReference>
<dbReference type="EC" id="2.4.1.129" evidence="3"/>
<feature type="transmembrane region" description="Helical" evidence="1">
    <location>
        <begin position="33"/>
        <end position="52"/>
    </location>
</feature>
<dbReference type="AlphaFoldDB" id="D1CBW8"/>
<dbReference type="Gene3D" id="3.90.1310.10">
    <property type="entry name" value="Penicillin-binding protein 2a (Domain 2)"/>
    <property type="match status" value="1"/>
</dbReference>
<keyword evidence="3" id="KW-0808">Transferase</keyword>
<dbReference type="GO" id="GO:0008658">
    <property type="term" value="F:penicillin binding"/>
    <property type="evidence" value="ECO:0007669"/>
    <property type="project" value="InterPro"/>
</dbReference>
<dbReference type="Proteomes" id="UP000000323">
    <property type="component" value="Chromosome 1"/>
</dbReference>
<keyword evidence="1" id="KW-0472">Membrane</keyword>
<name>D1CBW8_THET1</name>
<feature type="domain" description="Penicillin-binding protein transpeptidase" evidence="2">
    <location>
        <begin position="213"/>
        <end position="538"/>
    </location>
</feature>
<keyword evidence="3" id="KW-0328">Glycosyltransferase</keyword>
<dbReference type="InterPro" id="IPR050515">
    <property type="entry name" value="Beta-lactam/transpept"/>
</dbReference>
<evidence type="ECO:0000313" key="4">
    <source>
        <dbReference type="Proteomes" id="UP000000323"/>
    </source>
</evidence>
<dbReference type="PANTHER" id="PTHR30627:SF24">
    <property type="entry name" value="PENICILLIN-BINDING PROTEIN 4B"/>
    <property type="match status" value="1"/>
</dbReference>
<dbReference type="GO" id="GO:0071972">
    <property type="term" value="F:peptidoglycan L,D-transpeptidase activity"/>
    <property type="evidence" value="ECO:0007669"/>
    <property type="project" value="TreeGrafter"/>
</dbReference>
<evidence type="ECO:0000259" key="2">
    <source>
        <dbReference type="Pfam" id="PF00905"/>
    </source>
</evidence>
<keyword evidence="1" id="KW-1133">Transmembrane helix</keyword>
<feature type="transmembrane region" description="Helical" evidence="1">
    <location>
        <begin position="59"/>
        <end position="78"/>
    </location>
</feature>
<dbReference type="GO" id="GO:0005886">
    <property type="term" value="C:plasma membrane"/>
    <property type="evidence" value="ECO:0007669"/>
    <property type="project" value="TreeGrafter"/>
</dbReference>
<dbReference type="InterPro" id="IPR012338">
    <property type="entry name" value="Beta-lactam/transpept-like"/>
</dbReference>
<sequence length="547" mass="60016">MKFFLRLLSLVCIAGLLIYGATSGSDVIWMSCLYLSMLPLCYLIFSMIPVDAPDWKKNTWRIVGVLMASFIMLSLQLLRQQFIIADTYATTPVGGLYNPRLLNAELRVVRGRIYDRNGIEIAGRVITKQGYVRRTYSDPSTSYIAGYFTPDAVIGKSALEKAYDDYLSGRAGDPIERLRSKVFHTPMVGNDLVLTLDARLQNLGQRLLGSRRGAIVMMNPKTGEVLTLVSNPTYNAQDLTMNPDPSVRNQEINRLREELSKISSGADARLINRALQGLYSPGSTFKTVTAAAAIDLGVAEPDDIYEDDGEFVVEGHIVRDPNRPDESKTKWTLLEAYKWSLNAVFAQVGLQVEAAGLREYARRFGFEKRIPFDLPISVSQLAKYPADLSNRVLLADTAFGQGEILATPMEINLITSTIANEGVMPAPYLVKKIVSPGGRVIEEREYTPLEQVVTRETAQKVKEMMVATVDSGSGQNAKIPGVKVAGKTGTAQLGEGQAPHAWFTAFAPADNPQFAVTVLVENGGEGYKVAAPIAKAMLQAALQEYSK</sequence>
<organism evidence="3 4">
    <name type="scientific">Thermobaculum terrenum (strain ATCC BAA-798 / CCMEE 7001 / YNP1)</name>
    <dbReference type="NCBI Taxonomy" id="525904"/>
    <lineage>
        <taxon>Bacteria</taxon>
        <taxon>Bacillati</taxon>
        <taxon>Chloroflexota</taxon>
        <taxon>Chloroflexia</taxon>
        <taxon>Candidatus Thermobaculales</taxon>
        <taxon>Candidatus Thermobaculaceae</taxon>
        <taxon>Thermobaculum</taxon>
    </lineage>
</organism>
<evidence type="ECO:0000313" key="3">
    <source>
        <dbReference type="EMBL" id="ACZ42283.1"/>
    </source>
</evidence>
<dbReference type="OrthoDB" id="9766847at2"/>
<keyword evidence="4" id="KW-1185">Reference proteome</keyword>